<dbReference type="OrthoDB" id="4555843at2"/>
<accession>A0A5S4FG36</accession>
<organism evidence="2 3">
    <name type="scientific">Nonomuraea turkmeniaca</name>
    <dbReference type="NCBI Taxonomy" id="103838"/>
    <lineage>
        <taxon>Bacteria</taxon>
        <taxon>Bacillati</taxon>
        <taxon>Actinomycetota</taxon>
        <taxon>Actinomycetes</taxon>
        <taxon>Streptosporangiales</taxon>
        <taxon>Streptosporangiaceae</taxon>
        <taxon>Nonomuraea</taxon>
    </lineage>
</organism>
<evidence type="ECO:0000259" key="1">
    <source>
        <dbReference type="Pfam" id="PF14280"/>
    </source>
</evidence>
<reference evidence="2 3" key="1">
    <citation type="submission" date="2019-05" db="EMBL/GenBank/DDBJ databases">
        <title>Draft genome sequence of Nonomuraea turkmeniaca DSM 43926.</title>
        <authorList>
            <person name="Saricaoglu S."/>
            <person name="Isik K."/>
        </authorList>
    </citation>
    <scope>NUCLEOTIDE SEQUENCE [LARGE SCALE GENOMIC DNA]</scope>
    <source>
        <strain evidence="2 3">DSM 43926</strain>
    </source>
</reference>
<protein>
    <submittedName>
        <fullName evidence="2">DUF4365 domain-containing protein</fullName>
    </submittedName>
</protein>
<proteinExistence type="predicted"/>
<dbReference type="Proteomes" id="UP000309128">
    <property type="component" value="Unassembled WGS sequence"/>
</dbReference>
<dbReference type="InterPro" id="IPR025375">
    <property type="entry name" value="DUF4365"/>
</dbReference>
<evidence type="ECO:0000313" key="2">
    <source>
        <dbReference type="EMBL" id="TMR18531.1"/>
    </source>
</evidence>
<dbReference type="Pfam" id="PF14280">
    <property type="entry name" value="DUF4365"/>
    <property type="match status" value="1"/>
</dbReference>
<dbReference type="AlphaFoldDB" id="A0A5S4FG36"/>
<keyword evidence="3" id="KW-1185">Reference proteome</keyword>
<feature type="domain" description="DUF4365" evidence="1">
    <location>
        <begin position="27"/>
        <end position="178"/>
    </location>
</feature>
<gene>
    <name evidence="2" type="ORF">ETD86_21515</name>
</gene>
<evidence type="ECO:0000313" key="3">
    <source>
        <dbReference type="Proteomes" id="UP000309128"/>
    </source>
</evidence>
<dbReference type="EMBL" id="VCKY01000070">
    <property type="protein sequence ID" value="TMR18531.1"/>
    <property type="molecule type" value="Genomic_DNA"/>
</dbReference>
<comment type="caution">
    <text evidence="2">The sequence shown here is derived from an EMBL/GenBank/DDBJ whole genome shotgun (WGS) entry which is preliminary data.</text>
</comment>
<name>A0A5S4FG36_9ACTN</name>
<sequence>MGQRSVMTDRLPGAPLDELPLTEKKNQLSLAFTHMVASAAGCSIKSHTTDYDGVDITVTSSAEYEMWYAPDFELQLKCTEQESRYLKEDYMAWPMEAGPFRRLTNPKRYNAALLGVLVVPDLGVPWLDQDKDRLLLRGRMYWQWASKLGEIPDTQDSKIVHLPTSNLFDVEQLLGIMRHIGDGGHR</sequence>